<protein>
    <submittedName>
        <fullName evidence="2">Uncharacterized protein</fullName>
    </submittedName>
</protein>
<sequence length="157" mass="17477">MGDRVPEHGCREGRQNEVETKKKKKGEERGVDATLQQRIARALAGFTPSLCLQIVSGGSQECANQLRIDDDDDDDVDVDEHHMNLQVFWEVLHRLLEELLLCPFFSVILLHLPDLDQPTTVVGRDYSAAAVLLQEGGFLTNLRHSAAVRTDCVEGAL</sequence>
<evidence type="ECO:0000313" key="2">
    <source>
        <dbReference type="EMBL" id="CAK9267556.1"/>
    </source>
</evidence>
<organism evidence="2 3">
    <name type="scientific">Sphagnum jensenii</name>
    <dbReference type="NCBI Taxonomy" id="128206"/>
    <lineage>
        <taxon>Eukaryota</taxon>
        <taxon>Viridiplantae</taxon>
        <taxon>Streptophyta</taxon>
        <taxon>Embryophyta</taxon>
        <taxon>Bryophyta</taxon>
        <taxon>Sphagnophytina</taxon>
        <taxon>Sphagnopsida</taxon>
        <taxon>Sphagnales</taxon>
        <taxon>Sphagnaceae</taxon>
        <taxon>Sphagnum</taxon>
    </lineage>
</organism>
<gene>
    <name evidence="2" type="ORF">CSSPJE1EN1_LOCUS13034</name>
</gene>
<dbReference type="Proteomes" id="UP001497444">
    <property type="component" value="Chromosome 19"/>
</dbReference>
<feature type="region of interest" description="Disordered" evidence="1">
    <location>
        <begin position="1"/>
        <end position="30"/>
    </location>
</feature>
<proteinExistence type="predicted"/>
<dbReference type="EMBL" id="OZ020114">
    <property type="protein sequence ID" value="CAK9267556.1"/>
    <property type="molecule type" value="Genomic_DNA"/>
</dbReference>
<reference evidence="2" key="1">
    <citation type="submission" date="2024-02" db="EMBL/GenBank/DDBJ databases">
        <authorList>
            <consortium name="ELIXIR-Norway"/>
            <consortium name="Elixir Norway"/>
        </authorList>
    </citation>
    <scope>NUCLEOTIDE SEQUENCE</scope>
</reference>
<accession>A0ABP0WN32</accession>
<evidence type="ECO:0000313" key="3">
    <source>
        <dbReference type="Proteomes" id="UP001497444"/>
    </source>
</evidence>
<name>A0ABP0WN32_9BRYO</name>
<evidence type="ECO:0000256" key="1">
    <source>
        <dbReference type="SAM" id="MobiDB-lite"/>
    </source>
</evidence>
<keyword evidence="3" id="KW-1185">Reference proteome</keyword>